<keyword evidence="2" id="KW-1185">Reference proteome</keyword>
<organism evidence="1 2">
    <name type="scientific">Staphylotrichum tortipilum</name>
    <dbReference type="NCBI Taxonomy" id="2831512"/>
    <lineage>
        <taxon>Eukaryota</taxon>
        <taxon>Fungi</taxon>
        <taxon>Dikarya</taxon>
        <taxon>Ascomycota</taxon>
        <taxon>Pezizomycotina</taxon>
        <taxon>Sordariomycetes</taxon>
        <taxon>Sordariomycetidae</taxon>
        <taxon>Sordariales</taxon>
        <taxon>Chaetomiaceae</taxon>
        <taxon>Staphylotrichum</taxon>
    </lineage>
</organism>
<proteinExistence type="predicted"/>
<sequence length="101" mass="11415">MDACGHALLRLTRARHGVAEEDQGTEGPETRVEGCMGVVMMGEKIAVIEYSKEKGYFDVRGGVELVFEELDPVVLMLWMLFLVGNQNWLGRMVMPSWRLDL</sequence>
<dbReference type="AlphaFoldDB" id="A0AAN6RNR5"/>
<protein>
    <submittedName>
        <fullName evidence="1">Uncharacterized protein</fullName>
    </submittedName>
</protein>
<accession>A0AAN6RNR5</accession>
<comment type="caution">
    <text evidence="1">The sequence shown here is derived from an EMBL/GenBank/DDBJ whole genome shotgun (WGS) entry which is preliminary data.</text>
</comment>
<name>A0AAN6RNR5_9PEZI</name>
<gene>
    <name evidence="1" type="ORF">C8A05DRAFT_39009</name>
</gene>
<dbReference type="Proteomes" id="UP001303889">
    <property type="component" value="Unassembled WGS sequence"/>
</dbReference>
<evidence type="ECO:0000313" key="2">
    <source>
        <dbReference type="Proteomes" id="UP001303889"/>
    </source>
</evidence>
<evidence type="ECO:0000313" key="1">
    <source>
        <dbReference type="EMBL" id="KAK3897440.1"/>
    </source>
</evidence>
<reference evidence="1" key="1">
    <citation type="journal article" date="2023" name="Mol. Phylogenet. Evol.">
        <title>Genome-scale phylogeny and comparative genomics of the fungal order Sordariales.</title>
        <authorList>
            <person name="Hensen N."/>
            <person name="Bonometti L."/>
            <person name="Westerberg I."/>
            <person name="Brannstrom I.O."/>
            <person name="Guillou S."/>
            <person name="Cros-Aarteil S."/>
            <person name="Calhoun S."/>
            <person name="Haridas S."/>
            <person name="Kuo A."/>
            <person name="Mondo S."/>
            <person name="Pangilinan J."/>
            <person name="Riley R."/>
            <person name="LaButti K."/>
            <person name="Andreopoulos B."/>
            <person name="Lipzen A."/>
            <person name="Chen C."/>
            <person name="Yan M."/>
            <person name="Daum C."/>
            <person name="Ng V."/>
            <person name="Clum A."/>
            <person name="Steindorff A."/>
            <person name="Ohm R.A."/>
            <person name="Martin F."/>
            <person name="Silar P."/>
            <person name="Natvig D.O."/>
            <person name="Lalanne C."/>
            <person name="Gautier V."/>
            <person name="Ament-Velasquez S.L."/>
            <person name="Kruys A."/>
            <person name="Hutchinson M.I."/>
            <person name="Powell A.J."/>
            <person name="Barry K."/>
            <person name="Miller A.N."/>
            <person name="Grigoriev I.V."/>
            <person name="Debuchy R."/>
            <person name="Gladieux P."/>
            <person name="Hiltunen Thoren M."/>
            <person name="Johannesson H."/>
        </authorList>
    </citation>
    <scope>NUCLEOTIDE SEQUENCE</scope>
    <source>
        <strain evidence="1">CBS 103.79</strain>
    </source>
</reference>
<reference evidence="1" key="2">
    <citation type="submission" date="2023-05" db="EMBL/GenBank/DDBJ databases">
        <authorList>
            <consortium name="Lawrence Berkeley National Laboratory"/>
            <person name="Steindorff A."/>
            <person name="Hensen N."/>
            <person name="Bonometti L."/>
            <person name="Westerberg I."/>
            <person name="Brannstrom I.O."/>
            <person name="Guillou S."/>
            <person name="Cros-Aarteil S."/>
            <person name="Calhoun S."/>
            <person name="Haridas S."/>
            <person name="Kuo A."/>
            <person name="Mondo S."/>
            <person name="Pangilinan J."/>
            <person name="Riley R."/>
            <person name="Labutti K."/>
            <person name="Andreopoulos B."/>
            <person name="Lipzen A."/>
            <person name="Chen C."/>
            <person name="Yanf M."/>
            <person name="Daum C."/>
            <person name="Ng V."/>
            <person name="Clum A."/>
            <person name="Ohm R."/>
            <person name="Martin F."/>
            <person name="Silar P."/>
            <person name="Natvig D."/>
            <person name="Lalanne C."/>
            <person name="Gautier V."/>
            <person name="Ament-Velasquez S.L."/>
            <person name="Kruys A."/>
            <person name="Hutchinson M.I."/>
            <person name="Powell A.J."/>
            <person name="Barry K."/>
            <person name="Miller A.N."/>
            <person name="Grigoriev I.V."/>
            <person name="Debuchy R."/>
            <person name="Gladieux P."/>
            <person name="Thoren M.H."/>
            <person name="Johannesson H."/>
        </authorList>
    </citation>
    <scope>NUCLEOTIDE SEQUENCE</scope>
    <source>
        <strain evidence="1">CBS 103.79</strain>
    </source>
</reference>
<dbReference type="EMBL" id="MU856166">
    <property type="protein sequence ID" value="KAK3897440.1"/>
    <property type="molecule type" value="Genomic_DNA"/>
</dbReference>